<proteinExistence type="predicted"/>
<accession>A0A9P7BP19</accession>
<gene>
    <name evidence="1" type="ORF">G6F64_010037</name>
</gene>
<comment type="caution">
    <text evidence="1">The sequence shown here is derived from an EMBL/GenBank/DDBJ whole genome shotgun (WGS) entry which is preliminary data.</text>
</comment>
<dbReference type="AlphaFoldDB" id="A0A9P7BP19"/>
<dbReference type="EMBL" id="JAANQT010001966">
    <property type="protein sequence ID" value="KAG1303480.1"/>
    <property type="molecule type" value="Genomic_DNA"/>
</dbReference>
<sequence length="214" mass="24280">MHATSKHGAHNSKQVQFIHSKVWRVGCSPCSVLLDMISRSESPVQLISLIVKQYPSRIAVVTTKEGNRKIAEVNFDPLDPAIDNILKDGITFENDTVRLLPCQALNITVPLVRLRLSILPFLKEDILKEQLKMSLEPYGSFLDLEILREPHTDTYMDKDYAIPSLPKDYGRFSPLSHHLPWYGSEDGGFYAVWSDMPTYCHYCHTEGHAVPDCP</sequence>
<dbReference type="OrthoDB" id="2264205at2759"/>
<evidence type="ECO:0000313" key="1">
    <source>
        <dbReference type="EMBL" id="KAG1303480.1"/>
    </source>
</evidence>
<organism evidence="1 2">
    <name type="scientific">Rhizopus oryzae</name>
    <name type="common">Mucormycosis agent</name>
    <name type="synonym">Rhizopus arrhizus var. delemar</name>
    <dbReference type="NCBI Taxonomy" id="64495"/>
    <lineage>
        <taxon>Eukaryota</taxon>
        <taxon>Fungi</taxon>
        <taxon>Fungi incertae sedis</taxon>
        <taxon>Mucoromycota</taxon>
        <taxon>Mucoromycotina</taxon>
        <taxon>Mucoromycetes</taxon>
        <taxon>Mucorales</taxon>
        <taxon>Mucorineae</taxon>
        <taxon>Rhizopodaceae</taxon>
        <taxon>Rhizopus</taxon>
    </lineage>
</organism>
<dbReference type="Proteomes" id="UP000716291">
    <property type="component" value="Unassembled WGS sequence"/>
</dbReference>
<evidence type="ECO:0000313" key="2">
    <source>
        <dbReference type="Proteomes" id="UP000716291"/>
    </source>
</evidence>
<evidence type="ECO:0008006" key="3">
    <source>
        <dbReference type="Google" id="ProtNLM"/>
    </source>
</evidence>
<reference evidence="1" key="1">
    <citation type="journal article" date="2020" name="Microb. Genom.">
        <title>Genetic diversity of clinical and environmental Mucorales isolates obtained from an investigation of mucormycosis cases among solid organ transplant recipients.</title>
        <authorList>
            <person name="Nguyen M.H."/>
            <person name="Kaul D."/>
            <person name="Muto C."/>
            <person name="Cheng S.J."/>
            <person name="Richter R.A."/>
            <person name="Bruno V.M."/>
            <person name="Liu G."/>
            <person name="Beyhan S."/>
            <person name="Sundermann A.J."/>
            <person name="Mounaud S."/>
            <person name="Pasculle A.W."/>
            <person name="Nierman W.C."/>
            <person name="Driscoll E."/>
            <person name="Cumbie R."/>
            <person name="Clancy C.J."/>
            <person name="Dupont C.L."/>
        </authorList>
    </citation>
    <scope>NUCLEOTIDE SEQUENCE</scope>
    <source>
        <strain evidence="1">GL11</strain>
    </source>
</reference>
<name>A0A9P7BP19_RHIOR</name>
<protein>
    <recommendedName>
        <fullName evidence="3">CCHC-type domain-containing protein</fullName>
    </recommendedName>
</protein>
<keyword evidence="2" id="KW-1185">Reference proteome</keyword>